<proteinExistence type="predicted"/>
<sequence>MSNDQDAELDFVTPDDGTASDEVEHDENLEAVHDDDPELEGDGDTDADQGDEEDADDEDPVSQEETEELEVGGKKYKVHKDLKPLMMMQADYTRKTQEVAEHKRALEQDHEAIQREREMVAQHSQMIRQNLQGYAQLANIDQRLEAFAKIDWNAYEQQDLFQAQQAFREYQLLKDQRQQLAGNLQRQEHEARSMAEQQQRRQAEEQRLARERAAAETLRVLQRDIKGWNEQLAGEVRIFAEAQGYTQEELFNATSDPRAFKLLHKAMQFDKLMAARKAAQPKTEQAKPLTKVGGRKAAAPRGLDDSLSADEWVRRRNEQLRKRA</sequence>
<evidence type="ECO:0000256" key="1">
    <source>
        <dbReference type="SAM" id="MobiDB-lite"/>
    </source>
</evidence>
<feature type="region of interest" description="Disordered" evidence="1">
    <location>
        <begin position="181"/>
        <end position="208"/>
    </location>
</feature>
<keyword evidence="3" id="KW-1185">Reference proteome</keyword>
<comment type="caution">
    <text evidence="2">The sequence shown here is derived from an EMBL/GenBank/DDBJ whole genome shotgun (WGS) entry which is preliminary data.</text>
</comment>
<feature type="compositionally biased region" description="Basic and acidic residues" evidence="1">
    <location>
        <begin position="186"/>
        <end position="208"/>
    </location>
</feature>
<dbReference type="RefSeq" id="WP_198475632.1">
    <property type="nucleotide sequence ID" value="NZ_JADGMQ010000003.1"/>
</dbReference>
<evidence type="ECO:0000313" key="2">
    <source>
        <dbReference type="EMBL" id="MBI1620354.1"/>
    </source>
</evidence>
<reference evidence="2 3" key="1">
    <citation type="submission" date="2020-10" db="EMBL/GenBank/DDBJ databases">
        <title>Aquamicrobium zhengzhouensis sp. nov., a exopolysaccharide producing bacterium isolated from farmland soil.</title>
        <authorList>
            <person name="Wang X."/>
        </authorList>
    </citation>
    <scope>NUCLEOTIDE SEQUENCE [LARGE SCALE GENOMIC DNA]</scope>
    <source>
        <strain evidence="3">cd-1</strain>
    </source>
</reference>
<gene>
    <name evidence="2" type="ORF">IOD40_06710</name>
</gene>
<dbReference type="EMBL" id="JADGMQ010000003">
    <property type="protein sequence ID" value="MBI1620354.1"/>
    <property type="molecule type" value="Genomic_DNA"/>
</dbReference>
<feature type="region of interest" description="Disordered" evidence="1">
    <location>
        <begin position="1"/>
        <end position="75"/>
    </location>
</feature>
<evidence type="ECO:0000313" key="3">
    <source>
        <dbReference type="Proteomes" id="UP000601789"/>
    </source>
</evidence>
<protein>
    <submittedName>
        <fullName evidence="2">Uncharacterized protein</fullName>
    </submittedName>
</protein>
<organism evidence="2 3">
    <name type="scientific">Aquamicrobium zhengzhouense</name>
    <dbReference type="NCBI Taxonomy" id="2781738"/>
    <lineage>
        <taxon>Bacteria</taxon>
        <taxon>Pseudomonadati</taxon>
        <taxon>Pseudomonadota</taxon>
        <taxon>Alphaproteobacteria</taxon>
        <taxon>Hyphomicrobiales</taxon>
        <taxon>Phyllobacteriaceae</taxon>
        <taxon>Aquamicrobium</taxon>
    </lineage>
</organism>
<name>A0ABS0SAN3_9HYPH</name>
<feature type="compositionally biased region" description="Acidic residues" evidence="1">
    <location>
        <begin position="35"/>
        <end position="70"/>
    </location>
</feature>
<accession>A0ABS0SAN3</accession>
<feature type="region of interest" description="Disordered" evidence="1">
    <location>
        <begin position="277"/>
        <end position="310"/>
    </location>
</feature>
<dbReference type="Proteomes" id="UP000601789">
    <property type="component" value="Unassembled WGS sequence"/>
</dbReference>